<protein>
    <submittedName>
        <fullName evidence="3">Beta-lactamase/transpeptidase-like protein</fullName>
    </submittedName>
</protein>
<evidence type="ECO:0000313" key="3">
    <source>
        <dbReference type="EMBL" id="OCL12058.1"/>
    </source>
</evidence>
<dbReference type="AlphaFoldDB" id="A0A8E2F8V0"/>
<dbReference type="PANTHER" id="PTHR46825">
    <property type="entry name" value="D-ALANYL-D-ALANINE-CARBOXYPEPTIDASE/ENDOPEPTIDASE AMPH"/>
    <property type="match status" value="1"/>
</dbReference>
<dbReference type="InterPro" id="IPR012338">
    <property type="entry name" value="Beta-lactam/transpept-like"/>
</dbReference>
<dbReference type="PANTHER" id="PTHR46825:SF9">
    <property type="entry name" value="BETA-LACTAMASE-RELATED DOMAIN-CONTAINING PROTEIN"/>
    <property type="match status" value="1"/>
</dbReference>
<evidence type="ECO:0000259" key="2">
    <source>
        <dbReference type="Pfam" id="PF00144"/>
    </source>
</evidence>
<accession>A0A8E2F8V0</accession>
<gene>
    <name evidence="3" type="ORF">AOQ84DRAFT_360963</name>
</gene>
<name>A0A8E2F8V0_9PEZI</name>
<sequence>MADSNILEAKKCKILEILRLFHIHTASIVVRRLAGQSEHKTFSLQKLERATSDEQNSLEYEVSSRADISFPIASITKVLVAIAFTMATLDTSPNKESRHNGFKDRNLENAVLTTTYNRYKKDPSMPGLRDLPGNPTISHVLSHWGMPSSNHRLFAPDGSAQMSADDVVQYIYELNNSDINKDGESSGWNQYSNLNYVLVGMAIEALWGGTLSDFIDNTLLKPLGIGNSTTTGYQENPDVLQSDRYIVDSQGTLHSTDAPNYVSSGVEAAAMGCYSCIGDLDKIFTNVLERFASPDSDDNFRTSLSRLRARHTENPEYTRLGLFSPGLDSREIGSMSTNRLMFPKQNFTKYRAAPRSKERIETYYHAGSAIGCSCAYALLPHEDAAKAFFVVVLTNTSGPVDASDHILRLILREIYFIRSSGGTFAKVKLKLDGSKNLPKLYKKAWRASSKMFKRHEEEDSAVGLDISTDISGVYKLKDSTQRLEVKSINGVPHITFHGNGGSSRQLRLAWLSSSVVRICVPQGGKPHISIDRLGDADWANLEFQVEMNNSAVEALVRKTHLEVVDRFEREQSQ</sequence>
<dbReference type="Pfam" id="PF00144">
    <property type="entry name" value="Beta-lactamase"/>
    <property type="match status" value="1"/>
</dbReference>
<reference evidence="3 4" key="1">
    <citation type="journal article" date="2016" name="Nat. Commun.">
        <title>Ectomycorrhizal ecology is imprinted in the genome of the dominant symbiotic fungus Cenococcum geophilum.</title>
        <authorList>
            <consortium name="DOE Joint Genome Institute"/>
            <person name="Peter M."/>
            <person name="Kohler A."/>
            <person name="Ohm R.A."/>
            <person name="Kuo A."/>
            <person name="Krutzmann J."/>
            <person name="Morin E."/>
            <person name="Arend M."/>
            <person name="Barry K.W."/>
            <person name="Binder M."/>
            <person name="Choi C."/>
            <person name="Clum A."/>
            <person name="Copeland A."/>
            <person name="Grisel N."/>
            <person name="Haridas S."/>
            <person name="Kipfer T."/>
            <person name="LaButti K."/>
            <person name="Lindquist E."/>
            <person name="Lipzen A."/>
            <person name="Maire R."/>
            <person name="Meier B."/>
            <person name="Mihaltcheva S."/>
            <person name="Molinier V."/>
            <person name="Murat C."/>
            <person name="Poggeler S."/>
            <person name="Quandt C.A."/>
            <person name="Sperisen C."/>
            <person name="Tritt A."/>
            <person name="Tisserant E."/>
            <person name="Crous P.W."/>
            <person name="Henrissat B."/>
            <person name="Nehls U."/>
            <person name="Egli S."/>
            <person name="Spatafora J.W."/>
            <person name="Grigoriev I.V."/>
            <person name="Martin F.M."/>
        </authorList>
    </citation>
    <scope>NUCLEOTIDE SEQUENCE [LARGE SCALE GENOMIC DNA]</scope>
    <source>
        <strain evidence="3 4">CBS 207.34</strain>
    </source>
</reference>
<dbReference type="OrthoDB" id="5946976at2759"/>
<organism evidence="3 4">
    <name type="scientific">Glonium stellatum</name>
    <dbReference type="NCBI Taxonomy" id="574774"/>
    <lineage>
        <taxon>Eukaryota</taxon>
        <taxon>Fungi</taxon>
        <taxon>Dikarya</taxon>
        <taxon>Ascomycota</taxon>
        <taxon>Pezizomycotina</taxon>
        <taxon>Dothideomycetes</taxon>
        <taxon>Pleosporomycetidae</taxon>
        <taxon>Gloniales</taxon>
        <taxon>Gloniaceae</taxon>
        <taxon>Glonium</taxon>
    </lineage>
</organism>
<dbReference type="SUPFAM" id="SSF56601">
    <property type="entry name" value="beta-lactamase/transpeptidase-like"/>
    <property type="match status" value="1"/>
</dbReference>
<dbReference type="EMBL" id="KV748934">
    <property type="protein sequence ID" value="OCL12058.1"/>
    <property type="molecule type" value="Genomic_DNA"/>
</dbReference>
<proteinExistence type="inferred from homology"/>
<dbReference type="InterPro" id="IPR001466">
    <property type="entry name" value="Beta-lactam-related"/>
</dbReference>
<evidence type="ECO:0000256" key="1">
    <source>
        <dbReference type="ARBA" id="ARBA00038215"/>
    </source>
</evidence>
<comment type="similarity">
    <text evidence="1">Belongs to the peptidase S12 family.</text>
</comment>
<keyword evidence="4" id="KW-1185">Reference proteome</keyword>
<feature type="domain" description="Beta-lactamase-related" evidence="2">
    <location>
        <begin position="64"/>
        <end position="404"/>
    </location>
</feature>
<dbReference type="InterPro" id="IPR050491">
    <property type="entry name" value="AmpC-like"/>
</dbReference>
<dbReference type="Gene3D" id="3.40.710.10">
    <property type="entry name" value="DD-peptidase/beta-lactamase superfamily"/>
    <property type="match status" value="1"/>
</dbReference>
<dbReference type="Proteomes" id="UP000250140">
    <property type="component" value="Unassembled WGS sequence"/>
</dbReference>
<evidence type="ECO:0000313" key="4">
    <source>
        <dbReference type="Proteomes" id="UP000250140"/>
    </source>
</evidence>